<dbReference type="GO" id="GO:0046353">
    <property type="term" value="F:aminoglycoside 3-N-acetyltransferase activity"/>
    <property type="evidence" value="ECO:0007669"/>
    <property type="project" value="UniProtKB-EC"/>
</dbReference>
<evidence type="ECO:0000313" key="6">
    <source>
        <dbReference type="Proteomes" id="UP001223586"/>
    </source>
</evidence>
<comment type="caution">
    <text evidence="5">The sequence shown here is derived from an EMBL/GenBank/DDBJ whole genome shotgun (WGS) entry which is preliminary data.</text>
</comment>
<reference evidence="5 6" key="1">
    <citation type="submission" date="2023-07" db="EMBL/GenBank/DDBJ databases">
        <title>Genomic Encyclopedia of Type Strains, Phase IV (KMG-IV): sequencing the most valuable type-strain genomes for metagenomic binning, comparative biology and taxonomic classification.</title>
        <authorList>
            <person name="Goeker M."/>
        </authorList>
    </citation>
    <scope>NUCLEOTIDE SEQUENCE [LARGE SCALE GENOMIC DNA]</scope>
    <source>
        <strain evidence="5 6">DSM 23837</strain>
    </source>
</reference>
<protein>
    <recommendedName>
        <fullName evidence="4">Aminoglycoside N(3)-acetyltransferase</fullName>
        <ecNumber evidence="4">2.3.1.-</ecNumber>
    </recommendedName>
</protein>
<evidence type="ECO:0000256" key="2">
    <source>
        <dbReference type="ARBA" id="ARBA00022679"/>
    </source>
</evidence>
<proteinExistence type="inferred from homology"/>
<evidence type="ECO:0000256" key="3">
    <source>
        <dbReference type="ARBA" id="ARBA00023315"/>
    </source>
</evidence>
<keyword evidence="4" id="KW-0046">Antibiotic resistance</keyword>
<dbReference type="PANTHER" id="PTHR11104:SF0">
    <property type="entry name" value="SPBETA PROPHAGE-DERIVED AMINOGLYCOSIDE N(3')-ACETYLTRANSFERASE-LIKE PROTEIN YOKD"/>
    <property type="match status" value="1"/>
</dbReference>
<dbReference type="Proteomes" id="UP001223586">
    <property type="component" value="Unassembled WGS sequence"/>
</dbReference>
<dbReference type="EC" id="2.3.1.-" evidence="4"/>
<keyword evidence="6" id="KW-1185">Reference proteome</keyword>
<dbReference type="EMBL" id="JAUSTT010000007">
    <property type="protein sequence ID" value="MDQ0175648.1"/>
    <property type="molecule type" value="Genomic_DNA"/>
</dbReference>
<comment type="similarity">
    <text evidence="1 4">Belongs to the antibiotic N-acetyltransferase family.</text>
</comment>
<organism evidence="5 6">
    <name type="scientific">Bacillus chungangensis</name>
    <dbReference type="NCBI Taxonomy" id="587633"/>
    <lineage>
        <taxon>Bacteria</taxon>
        <taxon>Bacillati</taxon>
        <taxon>Bacillota</taxon>
        <taxon>Bacilli</taxon>
        <taxon>Bacillales</taxon>
        <taxon>Bacillaceae</taxon>
        <taxon>Bacillus</taxon>
    </lineage>
</organism>
<evidence type="ECO:0000256" key="4">
    <source>
        <dbReference type="RuleBase" id="RU365031"/>
    </source>
</evidence>
<dbReference type="PANTHER" id="PTHR11104">
    <property type="entry name" value="AMINOGLYCOSIDE N3-ACETYLTRANSFERASE"/>
    <property type="match status" value="1"/>
</dbReference>
<name>A0ABT9WQS9_9BACI</name>
<sequence length="243" mass="26957">MTVIVHTSMSSLGWVCGGSIAVIQALQDVVTSKGTLVMPTHSANVSDPIKWENPPVPKSWWSTIREEMPAFDPELTPTFLMGCIAEAFRTFPDVKRSHHPTHSFAAWGKHRDTIVNEHSLNNGLGEKSPLAMVYKLNGYVLLLGVGYDNNTSMHLGEHRSKCLDTITNASPILEKGERVWKNYEELDYNDEMFPKIGEAFEGANRVNIGMVGSAESRLMSQPAIVDFTAEHICRYSKGYSGLT</sequence>
<dbReference type="SUPFAM" id="SSF110710">
    <property type="entry name" value="TTHA0583/YokD-like"/>
    <property type="match status" value="1"/>
</dbReference>
<dbReference type="Pfam" id="PF02522">
    <property type="entry name" value="Antibiotic_NAT"/>
    <property type="match status" value="1"/>
</dbReference>
<gene>
    <name evidence="5" type="ORF">J2S08_001482</name>
</gene>
<accession>A0ABT9WQS9</accession>
<dbReference type="InterPro" id="IPR028345">
    <property type="entry name" value="Antibiotic_NAT-like"/>
</dbReference>
<keyword evidence="3 4" id="KW-0012">Acyltransferase</keyword>
<comment type="catalytic activity">
    <reaction evidence="4">
        <text>a 2-deoxystreptamine antibiotic + acetyl-CoA = an N(3)-acetyl-2-deoxystreptamine antibiotic + CoA + H(+)</text>
        <dbReference type="Rhea" id="RHEA:12665"/>
        <dbReference type="ChEBI" id="CHEBI:15378"/>
        <dbReference type="ChEBI" id="CHEBI:57287"/>
        <dbReference type="ChEBI" id="CHEBI:57288"/>
        <dbReference type="ChEBI" id="CHEBI:57921"/>
        <dbReference type="ChEBI" id="CHEBI:77452"/>
        <dbReference type="EC" id="2.3.1.81"/>
    </reaction>
</comment>
<evidence type="ECO:0000313" key="5">
    <source>
        <dbReference type="EMBL" id="MDQ0175648.1"/>
    </source>
</evidence>
<dbReference type="InterPro" id="IPR003679">
    <property type="entry name" value="Amioglycoside_AcTrfase"/>
</dbReference>
<evidence type="ECO:0000256" key="1">
    <source>
        <dbReference type="ARBA" id="ARBA00006383"/>
    </source>
</evidence>
<keyword evidence="2 4" id="KW-0808">Transferase</keyword>